<sequence length="282" mass="33441">MSNKRILYFDALKFFAIWLVVLGHYLQEIDCGSVGFYTNQVIYTFHMPLFIMISGFFAQKGEPSFRNLIIKKTITLLLPVIIWTAIIVVYSLLSCKDSMRIQIELKGNSWYLKVLFLCLLYQWLSRRFISIDWIAAICSIILLFVLPFGSIFQFNFMYSFFWLGYFIGKNKDWIYRHTILGLYLTGVCFLLGLFFMFLNNWNITKLIIDFNCWKYTSYLIVVKYYLGFCGSMFFIFLFKEIADRKNCSIVAGWGSYTLGIYVMQTFIIQYLFVDYFHFSYGV</sequence>
<keyword evidence="1" id="KW-0472">Membrane</keyword>
<feature type="transmembrane region" description="Helical" evidence="1">
    <location>
        <begin position="180"/>
        <end position="198"/>
    </location>
</feature>
<feature type="transmembrane region" description="Helical" evidence="1">
    <location>
        <begin position="7"/>
        <end position="26"/>
    </location>
</feature>
<feature type="transmembrane region" description="Helical" evidence="1">
    <location>
        <begin position="41"/>
        <end position="58"/>
    </location>
</feature>
<keyword evidence="1" id="KW-1133">Transmembrane helix</keyword>
<dbReference type="HOGENOM" id="CLU_023915_2_1_10"/>
<keyword evidence="1" id="KW-0812">Transmembrane</keyword>
<evidence type="ECO:0000313" key="4">
    <source>
        <dbReference type="Proteomes" id="UP000003874"/>
    </source>
</evidence>
<dbReference type="OrthoDB" id="9816048at2"/>
<organism evidence="3 4">
    <name type="scientific">Segatella salivae DSM 15606</name>
    <dbReference type="NCBI Taxonomy" id="888832"/>
    <lineage>
        <taxon>Bacteria</taxon>
        <taxon>Pseudomonadati</taxon>
        <taxon>Bacteroidota</taxon>
        <taxon>Bacteroidia</taxon>
        <taxon>Bacteroidales</taxon>
        <taxon>Prevotellaceae</taxon>
        <taxon>Segatella</taxon>
    </lineage>
</organism>
<dbReference type="PANTHER" id="PTHR37312:SF1">
    <property type="entry name" value="MEMBRANE-BOUND ACYLTRANSFERASE YKRP-RELATED"/>
    <property type="match status" value="1"/>
</dbReference>
<evidence type="ECO:0000256" key="1">
    <source>
        <dbReference type="SAM" id="Phobius"/>
    </source>
</evidence>
<feature type="domain" description="Acyltransferase 3" evidence="2">
    <location>
        <begin position="7"/>
        <end position="278"/>
    </location>
</feature>
<dbReference type="eggNOG" id="COG3594">
    <property type="taxonomic scope" value="Bacteria"/>
</dbReference>
<keyword evidence="3" id="KW-0808">Transferase</keyword>
<feature type="transmembrane region" description="Helical" evidence="1">
    <location>
        <begin position="105"/>
        <end position="121"/>
    </location>
</feature>
<gene>
    <name evidence="3" type="ORF">HMPREF9420_0833</name>
</gene>
<dbReference type="PANTHER" id="PTHR37312">
    <property type="entry name" value="MEMBRANE-BOUND ACYLTRANSFERASE YKRP-RELATED"/>
    <property type="match status" value="1"/>
</dbReference>
<dbReference type="GO" id="GO:0016747">
    <property type="term" value="F:acyltransferase activity, transferring groups other than amino-acyl groups"/>
    <property type="evidence" value="ECO:0007669"/>
    <property type="project" value="InterPro"/>
</dbReference>
<dbReference type="InterPro" id="IPR052734">
    <property type="entry name" value="Nod_factor_acetyltransferase"/>
</dbReference>
<feature type="transmembrane region" description="Helical" evidence="1">
    <location>
        <begin position="218"/>
        <end position="238"/>
    </location>
</feature>
<dbReference type="EMBL" id="AEQO01000091">
    <property type="protein sequence ID" value="EFV05024.1"/>
    <property type="molecule type" value="Genomic_DNA"/>
</dbReference>
<keyword evidence="3" id="KW-0012">Acyltransferase</keyword>
<feature type="non-terminal residue" evidence="3">
    <location>
        <position position="282"/>
    </location>
</feature>
<comment type="caution">
    <text evidence="3">The sequence shown here is derived from an EMBL/GenBank/DDBJ whole genome shotgun (WGS) entry which is preliminary data.</text>
</comment>
<reference evidence="3 4" key="1">
    <citation type="submission" date="2010-12" db="EMBL/GenBank/DDBJ databases">
        <authorList>
            <person name="Muzny D."/>
            <person name="Qin X."/>
            <person name="Deng J."/>
            <person name="Jiang H."/>
            <person name="Liu Y."/>
            <person name="Qu J."/>
            <person name="Song X.-Z."/>
            <person name="Zhang L."/>
            <person name="Thornton R."/>
            <person name="Coyle M."/>
            <person name="Francisco L."/>
            <person name="Jackson L."/>
            <person name="Javaid M."/>
            <person name="Korchina V."/>
            <person name="Kovar C."/>
            <person name="Mata R."/>
            <person name="Mathew T."/>
            <person name="Ngo R."/>
            <person name="Nguyen L."/>
            <person name="Nguyen N."/>
            <person name="Okwuonu G."/>
            <person name="Ongeri F."/>
            <person name="Pham C."/>
            <person name="Simmons D."/>
            <person name="Wilczek-Boney K."/>
            <person name="Hale W."/>
            <person name="Jakkamsetti A."/>
            <person name="Pham P."/>
            <person name="Ruth R."/>
            <person name="San Lucas F."/>
            <person name="Warren J."/>
            <person name="Zhang J."/>
            <person name="Zhao Z."/>
            <person name="Zhou C."/>
            <person name="Zhu D."/>
            <person name="Lee S."/>
            <person name="Bess C."/>
            <person name="Blankenburg K."/>
            <person name="Forbes L."/>
            <person name="Fu Q."/>
            <person name="Gubbala S."/>
            <person name="Hirani K."/>
            <person name="Jayaseelan J.C."/>
            <person name="Lara F."/>
            <person name="Munidasa M."/>
            <person name="Palculict T."/>
            <person name="Patil S."/>
            <person name="Pu L.-L."/>
            <person name="Saada N."/>
            <person name="Tang L."/>
            <person name="Weissenberger G."/>
            <person name="Zhu Y."/>
            <person name="Hemphill L."/>
            <person name="Shang Y."/>
            <person name="Youmans B."/>
            <person name="Ayvaz T."/>
            <person name="Ross M."/>
            <person name="Santibanez J."/>
            <person name="Aqrawi P."/>
            <person name="Gross S."/>
            <person name="Joshi V."/>
            <person name="Fowler G."/>
            <person name="Nazareth L."/>
            <person name="Reid J."/>
            <person name="Worley K."/>
            <person name="Petrosino J."/>
            <person name="Highlander S."/>
            <person name="Gibbs R."/>
        </authorList>
    </citation>
    <scope>NUCLEOTIDE SEQUENCE [LARGE SCALE GENOMIC DNA]</scope>
    <source>
        <strain evidence="3 4">DSM 15606</strain>
    </source>
</reference>
<evidence type="ECO:0000259" key="2">
    <source>
        <dbReference type="Pfam" id="PF01757"/>
    </source>
</evidence>
<feature type="transmembrane region" description="Helical" evidence="1">
    <location>
        <begin position="151"/>
        <end position="168"/>
    </location>
</feature>
<dbReference type="Pfam" id="PF01757">
    <property type="entry name" value="Acyl_transf_3"/>
    <property type="match status" value="1"/>
</dbReference>
<protein>
    <submittedName>
        <fullName evidence="3">Acyltransferase</fullName>
    </submittedName>
</protein>
<dbReference type="RefSeq" id="WP_007134109.1">
    <property type="nucleotide sequence ID" value="NZ_GL629647.1"/>
</dbReference>
<name>E6MMW5_9BACT</name>
<feature type="transmembrane region" description="Helical" evidence="1">
    <location>
        <begin position="250"/>
        <end position="272"/>
    </location>
</feature>
<dbReference type="STRING" id="888832.HMPREF9420_0833"/>
<keyword evidence="4" id="KW-1185">Reference proteome</keyword>
<dbReference type="Proteomes" id="UP000003874">
    <property type="component" value="Unassembled WGS sequence"/>
</dbReference>
<proteinExistence type="predicted"/>
<evidence type="ECO:0000313" key="3">
    <source>
        <dbReference type="EMBL" id="EFV05024.1"/>
    </source>
</evidence>
<dbReference type="InterPro" id="IPR002656">
    <property type="entry name" value="Acyl_transf_3_dom"/>
</dbReference>
<feature type="transmembrane region" description="Helical" evidence="1">
    <location>
        <begin position="74"/>
        <end position="93"/>
    </location>
</feature>
<dbReference type="AlphaFoldDB" id="E6MMW5"/>
<accession>E6MMW5</accession>